<dbReference type="PANTHER" id="PTHR35190">
    <property type="entry name" value="PROTEIN DCD1B"/>
    <property type="match status" value="1"/>
</dbReference>
<keyword evidence="1" id="KW-0732">Signal</keyword>
<dbReference type="InterPro" id="IPR005079">
    <property type="entry name" value="Peptidase_C45_hydrolase"/>
</dbReference>
<dbReference type="Proteomes" id="UP000001357">
    <property type="component" value="Unassembled WGS sequence"/>
</dbReference>
<gene>
    <name evidence="3" type="ORF">MONBRDRAFT_38890</name>
</gene>
<organism evidence="3 4">
    <name type="scientific">Monosiga brevicollis</name>
    <name type="common">Choanoflagellate</name>
    <dbReference type="NCBI Taxonomy" id="81824"/>
    <lineage>
        <taxon>Eukaryota</taxon>
        <taxon>Choanoflagellata</taxon>
        <taxon>Craspedida</taxon>
        <taxon>Salpingoecidae</taxon>
        <taxon>Monosiga</taxon>
    </lineage>
</organism>
<feature type="domain" description="Peptidase C45 hydrolase" evidence="2">
    <location>
        <begin position="196"/>
        <end position="411"/>
    </location>
</feature>
<dbReference type="OMA" id="MRLRYIM"/>
<protein>
    <recommendedName>
        <fullName evidence="2">Peptidase C45 hydrolase domain-containing protein</fullName>
    </recommendedName>
</protein>
<feature type="chain" id="PRO_5002744870" description="Peptidase C45 hydrolase domain-containing protein" evidence="1">
    <location>
        <begin position="22"/>
        <end position="476"/>
    </location>
</feature>
<feature type="signal peptide" evidence="1">
    <location>
        <begin position="1"/>
        <end position="21"/>
    </location>
</feature>
<dbReference type="Gene3D" id="3.60.60.10">
    <property type="entry name" value="Penicillin V Acylase, Chain A"/>
    <property type="match status" value="1"/>
</dbReference>
<dbReference type="InterPro" id="IPR047803">
    <property type="entry name" value="DCD1A/B-like"/>
</dbReference>
<dbReference type="PANTHER" id="PTHR35190:SF1">
    <property type="entry name" value="PEPTIDASE C45 HYDROLASE DOMAIN-CONTAINING PROTEIN"/>
    <property type="match status" value="1"/>
</dbReference>
<name>A9VAT7_MONBE</name>
<evidence type="ECO:0000313" key="4">
    <source>
        <dbReference type="Proteomes" id="UP000001357"/>
    </source>
</evidence>
<reference evidence="3 4" key="1">
    <citation type="journal article" date="2008" name="Nature">
        <title>The genome of the choanoflagellate Monosiga brevicollis and the origin of metazoans.</title>
        <authorList>
            <consortium name="JGI Sequencing"/>
            <person name="King N."/>
            <person name="Westbrook M.J."/>
            <person name="Young S.L."/>
            <person name="Kuo A."/>
            <person name="Abedin M."/>
            <person name="Chapman J."/>
            <person name="Fairclough S."/>
            <person name="Hellsten U."/>
            <person name="Isogai Y."/>
            <person name="Letunic I."/>
            <person name="Marr M."/>
            <person name="Pincus D."/>
            <person name="Putnam N."/>
            <person name="Rokas A."/>
            <person name="Wright K.J."/>
            <person name="Zuzow R."/>
            <person name="Dirks W."/>
            <person name="Good M."/>
            <person name="Goodstein D."/>
            <person name="Lemons D."/>
            <person name="Li W."/>
            <person name="Lyons J.B."/>
            <person name="Morris A."/>
            <person name="Nichols S."/>
            <person name="Richter D.J."/>
            <person name="Salamov A."/>
            <person name="Bork P."/>
            <person name="Lim W.A."/>
            <person name="Manning G."/>
            <person name="Miller W.T."/>
            <person name="McGinnis W."/>
            <person name="Shapiro H."/>
            <person name="Tjian R."/>
            <person name="Grigoriev I.V."/>
            <person name="Rokhsar D."/>
        </authorList>
    </citation>
    <scope>NUCLEOTIDE SEQUENCE [LARGE SCALE GENOMIC DNA]</scope>
    <source>
        <strain evidence="4">MX1 / ATCC 50154</strain>
    </source>
</reference>
<dbReference type="eggNOG" id="ENOG502S1P1">
    <property type="taxonomic scope" value="Eukaryota"/>
</dbReference>
<dbReference type="Pfam" id="PF03417">
    <property type="entry name" value="AAT"/>
    <property type="match status" value="1"/>
</dbReference>
<keyword evidence="4" id="KW-1185">Reference proteome</keyword>
<proteinExistence type="predicted"/>
<dbReference type="GeneID" id="5895093"/>
<accession>A9VAT7</accession>
<evidence type="ECO:0000259" key="2">
    <source>
        <dbReference type="Pfam" id="PF03417"/>
    </source>
</evidence>
<dbReference type="RefSeq" id="XP_001749788.1">
    <property type="nucleotide sequence ID" value="XM_001749736.1"/>
</dbReference>
<dbReference type="AlphaFoldDB" id="A9VAT7"/>
<dbReference type="KEGG" id="mbr:MONBRDRAFT_38890"/>
<sequence length="476" mass="52892">MRTGCSLLVAVLAVLLGSSTAYFKPDLQSAYNFTVLKTYNKSTLYRIEANSSYDNAPLLVDLHGSRYEMGYAYGAMMADEVMFVYNAFLDSLLSSFINSTMGLDVAKDIIGAICDWQAKRDLFTELPAVYQQELAGITAAGNDHGQPDLGKAIERVLVLANMPGDIPDFIYVLIREYFGDAVADAIGKPVPSHVAFRGRNLDWTKDSGMNRYKLVTVFHPEDGFAHATVGFAPMWGAITGMSSQGITVHEANLEENRITFDGFPWALRLRYIMENARNLTEAKALWEATNNTVGFNHMVGSASDSLIQGRPAALVMETMHNYTAFFHDNDPREINATIDIKNKTYVIGEAIPDAVWRTNHGYDPEIREHFEWSMSPSSSTVFRYFIIHDALKQYEAEGQEISLAQMVNITAVVGNKGDTRDEFYTCADTTAGSNVVSVAFAPNSLTMAAAWERSTGDNWRPASCSTYIELNMNIWF</sequence>
<evidence type="ECO:0000313" key="3">
    <source>
        <dbReference type="EMBL" id="EDQ85377.1"/>
    </source>
</evidence>
<dbReference type="InParanoid" id="A9VAT7"/>
<dbReference type="EMBL" id="CH991574">
    <property type="protein sequence ID" value="EDQ85377.1"/>
    <property type="molecule type" value="Genomic_DNA"/>
</dbReference>
<evidence type="ECO:0000256" key="1">
    <source>
        <dbReference type="SAM" id="SignalP"/>
    </source>
</evidence>